<comment type="caution">
    <text evidence="3">The sequence shown here is derived from an EMBL/GenBank/DDBJ whole genome shotgun (WGS) entry which is preliminary data.</text>
</comment>
<dbReference type="Gene3D" id="4.10.1060.50">
    <property type="match status" value="1"/>
</dbReference>
<feature type="domain" description="DZANK-type" evidence="2">
    <location>
        <begin position="123"/>
        <end position="166"/>
    </location>
</feature>
<evidence type="ECO:0000259" key="2">
    <source>
        <dbReference type="Pfam" id="PF12773"/>
    </source>
</evidence>
<organism evidence="3 4">
    <name type="scientific">Psychrobacillus lasiicapitis</name>
    <dbReference type="NCBI Taxonomy" id="1636719"/>
    <lineage>
        <taxon>Bacteria</taxon>
        <taxon>Bacillati</taxon>
        <taxon>Bacillota</taxon>
        <taxon>Bacilli</taxon>
        <taxon>Bacillales</taxon>
        <taxon>Bacillaceae</taxon>
        <taxon>Psychrobacillus</taxon>
    </lineage>
</organism>
<evidence type="ECO:0000256" key="1">
    <source>
        <dbReference type="SAM" id="Phobius"/>
    </source>
</evidence>
<protein>
    <recommendedName>
        <fullName evidence="2">DZANK-type domain-containing protein</fullName>
    </recommendedName>
</protein>
<dbReference type="Proteomes" id="UP000317316">
    <property type="component" value="Unassembled WGS sequence"/>
</dbReference>
<reference evidence="3 4" key="1">
    <citation type="submission" date="2019-05" db="EMBL/GenBank/DDBJ databases">
        <title>Psychrobacillus vulpis sp. nov., a new species isolated from feces of a red fox that inhabits in The Tablas de Daimiel Natural Park, Albacete, Spain.</title>
        <authorList>
            <person name="Rodriguez M."/>
            <person name="Reina J.C."/>
            <person name="Bejar V."/>
            <person name="Llamas I."/>
        </authorList>
    </citation>
    <scope>NUCLEOTIDE SEQUENCE [LARGE SCALE GENOMIC DNA]</scope>
    <source>
        <strain evidence="3 4">NEAU-3TGS17</strain>
    </source>
</reference>
<dbReference type="AlphaFoldDB" id="A0A544TI28"/>
<proteinExistence type="predicted"/>
<gene>
    <name evidence="3" type="ORF">FG382_02930</name>
</gene>
<evidence type="ECO:0000313" key="3">
    <source>
        <dbReference type="EMBL" id="TQR17115.1"/>
    </source>
</evidence>
<keyword evidence="4" id="KW-1185">Reference proteome</keyword>
<name>A0A544TI28_9BACI</name>
<evidence type="ECO:0000313" key="4">
    <source>
        <dbReference type="Proteomes" id="UP000317316"/>
    </source>
</evidence>
<sequence>MEQEKFITEQHGNTRSLFRFLGPLLLIVGGIMMLVAFIDLFTLQGFEEPKYFWLFFVSIPVLFIGFMLSGLGFGGSIAKYQSREYAPVAKDTFNYLAKETTTGVKEISNALQLENVPTQSLVCPDCNQQNPVNAKFCNECGEKLVRICSGCKQVSSNDSSFCNECGTSLD</sequence>
<dbReference type="InterPro" id="IPR038587">
    <property type="entry name" value="Ribosomal_eL40_sf"/>
</dbReference>
<accession>A0A544TI28</accession>
<dbReference type="InterPro" id="IPR025874">
    <property type="entry name" value="DZR"/>
</dbReference>
<keyword evidence="1" id="KW-1133">Transmembrane helix</keyword>
<dbReference type="RefSeq" id="WP_142537358.1">
    <property type="nucleotide sequence ID" value="NZ_BMIE01000002.1"/>
</dbReference>
<dbReference type="Pfam" id="PF12773">
    <property type="entry name" value="DZR"/>
    <property type="match status" value="1"/>
</dbReference>
<dbReference type="EMBL" id="VDGH01000001">
    <property type="protein sequence ID" value="TQR17115.1"/>
    <property type="molecule type" value="Genomic_DNA"/>
</dbReference>
<feature type="transmembrane region" description="Helical" evidence="1">
    <location>
        <begin position="20"/>
        <end position="46"/>
    </location>
</feature>
<keyword evidence="1" id="KW-0812">Transmembrane</keyword>
<keyword evidence="1" id="KW-0472">Membrane</keyword>
<feature type="transmembrane region" description="Helical" evidence="1">
    <location>
        <begin position="52"/>
        <end position="73"/>
    </location>
</feature>
<dbReference type="OrthoDB" id="9788304at2"/>